<evidence type="ECO:0000313" key="1">
    <source>
        <dbReference type="EMBL" id="OGK23838.1"/>
    </source>
</evidence>
<evidence type="ECO:0000313" key="2">
    <source>
        <dbReference type="Proteomes" id="UP000177913"/>
    </source>
</evidence>
<reference evidence="1 2" key="1">
    <citation type="journal article" date="2016" name="Nat. Commun.">
        <title>Thousands of microbial genomes shed light on interconnected biogeochemical processes in an aquifer system.</title>
        <authorList>
            <person name="Anantharaman K."/>
            <person name="Brown C.T."/>
            <person name="Hug L.A."/>
            <person name="Sharon I."/>
            <person name="Castelle C.J."/>
            <person name="Probst A.J."/>
            <person name="Thomas B.C."/>
            <person name="Singh A."/>
            <person name="Wilkins M.J."/>
            <person name="Karaoz U."/>
            <person name="Brodie E.L."/>
            <person name="Williams K.H."/>
            <person name="Hubbard S.S."/>
            <person name="Banfield J.F."/>
        </authorList>
    </citation>
    <scope>NUCLEOTIDE SEQUENCE [LARGE SCALE GENOMIC DNA]</scope>
</reference>
<gene>
    <name evidence="1" type="ORF">A3C25_04450</name>
</gene>
<protein>
    <submittedName>
        <fullName evidence="1">Uncharacterized protein</fullName>
    </submittedName>
</protein>
<organism evidence="1 2">
    <name type="scientific">Candidatus Roizmanbacteria bacterium RIFCSPHIGHO2_02_FULL_38_11</name>
    <dbReference type="NCBI Taxonomy" id="1802039"/>
    <lineage>
        <taxon>Bacteria</taxon>
        <taxon>Candidatus Roizmaniibacteriota</taxon>
    </lineage>
</organism>
<accession>A0A1F7GY31</accession>
<dbReference type="AlphaFoldDB" id="A0A1F7GY31"/>
<dbReference type="Proteomes" id="UP000177913">
    <property type="component" value="Unassembled WGS sequence"/>
</dbReference>
<comment type="caution">
    <text evidence="1">The sequence shown here is derived from an EMBL/GenBank/DDBJ whole genome shotgun (WGS) entry which is preliminary data.</text>
</comment>
<proteinExistence type="predicted"/>
<name>A0A1F7GY31_9BACT</name>
<sequence>MGEETPKITYRIADLKLEGVVLGQEVRIQVHNKTQVDGDSVMVRRKGKLMEVECSSTTGVVKAGNVAGAISAYIECDVCYKRYT</sequence>
<dbReference type="EMBL" id="MFZO01000042">
    <property type="protein sequence ID" value="OGK23838.1"/>
    <property type="molecule type" value="Genomic_DNA"/>
</dbReference>